<evidence type="ECO:0000313" key="1">
    <source>
        <dbReference type="EMBL" id="RUL79054.1"/>
    </source>
</evidence>
<organism evidence="1 2">
    <name type="scientific">Dyella choica</name>
    <dbReference type="NCBI Taxonomy" id="1927959"/>
    <lineage>
        <taxon>Bacteria</taxon>
        <taxon>Pseudomonadati</taxon>
        <taxon>Pseudomonadota</taxon>
        <taxon>Gammaproteobacteria</taxon>
        <taxon>Lysobacterales</taxon>
        <taxon>Rhodanobacteraceae</taxon>
        <taxon>Dyella</taxon>
    </lineage>
</organism>
<evidence type="ECO:0000313" key="2">
    <source>
        <dbReference type="Proteomes" id="UP000274358"/>
    </source>
</evidence>
<proteinExistence type="predicted"/>
<dbReference type="AlphaFoldDB" id="A0A432MA22"/>
<dbReference type="Proteomes" id="UP000274358">
    <property type="component" value="Unassembled WGS sequence"/>
</dbReference>
<accession>A0A432MA22</accession>
<keyword evidence="2" id="KW-1185">Reference proteome</keyword>
<comment type="caution">
    <text evidence="1">The sequence shown here is derived from an EMBL/GenBank/DDBJ whole genome shotgun (WGS) entry which is preliminary data.</text>
</comment>
<dbReference type="RefSeq" id="WP_126683511.1">
    <property type="nucleotide sequence ID" value="NZ_RYYV01000002.1"/>
</dbReference>
<reference evidence="1 2" key="1">
    <citation type="submission" date="2018-12" db="EMBL/GenBank/DDBJ databases">
        <title>Dyella dinghuensis sp. nov. DHOA06 and Dyella choica sp. nov. 4M-K27, isolated from forest soil.</title>
        <authorList>
            <person name="Qiu L.-H."/>
            <person name="Gao Z.-H."/>
        </authorList>
    </citation>
    <scope>NUCLEOTIDE SEQUENCE [LARGE SCALE GENOMIC DNA]</scope>
    <source>
        <strain evidence="1 2">4M-K27</strain>
    </source>
</reference>
<dbReference type="EMBL" id="RYYV01000002">
    <property type="protein sequence ID" value="RUL79054.1"/>
    <property type="molecule type" value="Genomic_DNA"/>
</dbReference>
<dbReference type="OrthoDB" id="5954833at2"/>
<sequence>MNAECSVRQQYARALLDAVHPARCGDLPESLLQRARHSPLGRRHLVRAALRQAPDVFAPDQERWQAWRDDEPWLQWPHARLQAFTQELGTLALGPALRMLVERDAVLFVRSVLGLENWRRAQHANPWAGSVPEVVRQMGSAVLQQCSHDAQALSEALQERGKIEFLAHAERRHEHLAARLALAYAQVPARPCKGECWLPTAAVPALLVEQQTLDEEAASAPIATQGRIE</sequence>
<name>A0A432MA22_9GAMM</name>
<protein>
    <submittedName>
        <fullName evidence="1">Uncharacterized protein</fullName>
    </submittedName>
</protein>
<gene>
    <name evidence="1" type="ORF">EKH80_04455</name>
</gene>